<dbReference type="EMBL" id="MN740611">
    <property type="protein sequence ID" value="QHU35752.1"/>
    <property type="molecule type" value="Genomic_DNA"/>
</dbReference>
<accession>A0A6C0M2P9</accession>
<evidence type="ECO:0008006" key="2">
    <source>
        <dbReference type="Google" id="ProtNLM"/>
    </source>
</evidence>
<protein>
    <recommendedName>
        <fullName evidence="2">DUF4116 domain-containing protein</fullName>
    </recommendedName>
</protein>
<organism evidence="1">
    <name type="scientific">viral metagenome</name>
    <dbReference type="NCBI Taxonomy" id="1070528"/>
    <lineage>
        <taxon>unclassified sequences</taxon>
        <taxon>metagenomes</taxon>
        <taxon>organismal metagenomes</taxon>
    </lineage>
</organism>
<proteinExistence type="predicted"/>
<dbReference type="AlphaFoldDB" id="A0A6C0M2P9"/>
<name>A0A6C0M2P9_9ZZZZ</name>
<sequence length="329" mass="40104">MSKDDKKLYQNVINTLTSDPEKMSIFFKNMMDVHFDDEEYWEYICQNTTLTLDFIRQHHTDMNMKYVLKYQKFDDSILLWMRDNYIFYPEDYINMVQYQSLSVEMIQFYIDKIYPVDWVALATNQSLTSELIEKYHDKWDWDIITVEQYLTLEIIEKFSDKINWKVLPLNYLTQYLFNDSFIEYFKDKPFWDNIGLITQITLQCILDNKDKMTENAWYSVLIYMEFKQEDLDKLIEVLPENLDKDIVWDSISTHQMLTNEQITKYSDKLNWKYVSANQWLNWEIIEKYHDKISLYQLSRNDCINQELIIKIEENSNLFKDTLDKDLLSL</sequence>
<evidence type="ECO:0000313" key="1">
    <source>
        <dbReference type="EMBL" id="QHU35752.1"/>
    </source>
</evidence>
<reference evidence="1" key="1">
    <citation type="journal article" date="2020" name="Nature">
        <title>Giant virus diversity and host interactions through global metagenomics.</title>
        <authorList>
            <person name="Schulz F."/>
            <person name="Roux S."/>
            <person name="Paez-Espino D."/>
            <person name="Jungbluth S."/>
            <person name="Walsh D.A."/>
            <person name="Denef V.J."/>
            <person name="McMahon K.D."/>
            <person name="Konstantinidis K.T."/>
            <person name="Eloe-Fadrosh E.A."/>
            <person name="Kyrpides N.C."/>
            <person name="Woyke T."/>
        </authorList>
    </citation>
    <scope>NUCLEOTIDE SEQUENCE</scope>
    <source>
        <strain evidence="1">GVMAG-S-1035085-51</strain>
    </source>
</reference>